<feature type="compositionally biased region" description="Pro residues" evidence="1">
    <location>
        <begin position="106"/>
        <end position="116"/>
    </location>
</feature>
<evidence type="ECO:0000313" key="4">
    <source>
        <dbReference type="Proteomes" id="UP001341245"/>
    </source>
</evidence>
<feature type="compositionally biased region" description="Basic and acidic residues" evidence="1">
    <location>
        <begin position="231"/>
        <end position="275"/>
    </location>
</feature>
<feature type="compositionally biased region" description="Basic and acidic residues" evidence="1">
    <location>
        <begin position="50"/>
        <end position="62"/>
    </location>
</feature>
<keyword evidence="2" id="KW-0472">Membrane</keyword>
<keyword evidence="2" id="KW-0812">Transmembrane</keyword>
<protein>
    <submittedName>
        <fullName evidence="3">Uncharacterized protein</fullName>
    </submittedName>
</protein>
<comment type="caution">
    <text evidence="3">The sequence shown here is derived from an EMBL/GenBank/DDBJ whole genome shotgun (WGS) entry which is preliminary data.</text>
</comment>
<evidence type="ECO:0000256" key="1">
    <source>
        <dbReference type="SAM" id="MobiDB-lite"/>
    </source>
</evidence>
<gene>
    <name evidence="3" type="ORF">QM012_005707</name>
</gene>
<name>A0ABR0TQZ9_AURPU</name>
<sequence length="421" mass="44956">MEPWQSWAVALIGAAAVYYYYFQHGKPVANRTRSASVSDFVAPQPKAARRRDSTKPKPKSEATKATGVTLPELSVQSGDDSTTTTTTTKVSDGSKKRKAGKKQPTAPAPTLTPAPAPKRQELDDDVAQEEDNKAWAQQLASLKKGTSLAPPARTDSRNRTVKQSSKTFSSASSNAADADDDLTPSMSPSLAAGDVSDMLEPAAAGPSVLRLTGSNKPAKANQPRQTQAQEQETKKQRQNRKKVEERRLQREAEEKERQMLLENQRRTAREARGEPAKNGIPPTSSAWAADVAKRATQPPAVAITGESAPLLDTFEQSASNGASEEDQLRLAKQISQDDSGWNTVPKGKKQQKKKAPVVGSEDSNTSDAGSVVNAPIEKAAPMPKVTAPAPKAAVASTNGFSSLYDSGYDAGSHPDDSQWVA</sequence>
<feature type="region of interest" description="Disordered" evidence="1">
    <location>
        <begin position="31"/>
        <end position="394"/>
    </location>
</feature>
<feature type="compositionally biased region" description="Polar residues" evidence="1">
    <location>
        <begin position="333"/>
        <end position="342"/>
    </location>
</feature>
<reference evidence="3 4" key="1">
    <citation type="submission" date="2023-11" db="EMBL/GenBank/DDBJ databases">
        <title>Draft genome sequence and annotation of the polyextremotolerant black yeast-like fungus Aureobasidium pullulans NRRL 62042.</title>
        <authorList>
            <person name="Dielentheis-Frenken M.R.E."/>
            <person name="Wibberg D."/>
            <person name="Blank L.M."/>
            <person name="Tiso T."/>
        </authorList>
    </citation>
    <scope>NUCLEOTIDE SEQUENCE [LARGE SCALE GENOMIC DNA]</scope>
    <source>
        <strain evidence="3 4">NRRL 62042</strain>
    </source>
</reference>
<dbReference type="EMBL" id="JASGXD010000003">
    <property type="protein sequence ID" value="KAK6006699.1"/>
    <property type="molecule type" value="Genomic_DNA"/>
</dbReference>
<feature type="transmembrane region" description="Helical" evidence="2">
    <location>
        <begin position="6"/>
        <end position="22"/>
    </location>
</feature>
<feature type="compositionally biased region" description="Low complexity" evidence="1">
    <location>
        <begin position="378"/>
        <end position="394"/>
    </location>
</feature>
<organism evidence="3 4">
    <name type="scientific">Aureobasidium pullulans</name>
    <name type="common">Black yeast</name>
    <name type="synonym">Pullularia pullulans</name>
    <dbReference type="NCBI Taxonomy" id="5580"/>
    <lineage>
        <taxon>Eukaryota</taxon>
        <taxon>Fungi</taxon>
        <taxon>Dikarya</taxon>
        <taxon>Ascomycota</taxon>
        <taxon>Pezizomycotina</taxon>
        <taxon>Dothideomycetes</taxon>
        <taxon>Dothideomycetidae</taxon>
        <taxon>Dothideales</taxon>
        <taxon>Saccotheciaceae</taxon>
        <taxon>Aureobasidium</taxon>
    </lineage>
</organism>
<feature type="compositionally biased region" description="Basic residues" evidence="1">
    <location>
        <begin position="346"/>
        <end position="355"/>
    </location>
</feature>
<keyword evidence="4" id="KW-1185">Reference proteome</keyword>
<evidence type="ECO:0000313" key="3">
    <source>
        <dbReference type="EMBL" id="KAK6006699.1"/>
    </source>
</evidence>
<keyword evidence="2" id="KW-1133">Transmembrane helix</keyword>
<feature type="compositionally biased region" description="Low complexity" evidence="1">
    <location>
        <begin position="164"/>
        <end position="176"/>
    </location>
</feature>
<evidence type="ECO:0000256" key="2">
    <source>
        <dbReference type="SAM" id="Phobius"/>
    </source>
</evidence>
<accession>A0ABR0TQZ9</accession>
<dbReference type="CDD" id="cd22249">
    <property type="entry name" value="UDM1_RNF168_RNF169-like"/>
    <property type="match status" value="1"/>
</dbReference>
<dbReference type="Proteomes" id="UP001341245">
    <property type="component" value="Unassembled WGS sequence"/>
</dbReference>
<proteinExistence type="predicted"/>